<evidence type="ECO:0000313" key="2">
    <source>
        <dbReference type="Proteomes" id="UP001162060"/>
    </source>
</evidence>
<proteinExistence type="predicted"/>
<dbReference type="EMBL" id="CAKLBY020000189">
    <property type="protein sequence ID" value="CAK7932234.1"/>
    <property type="molecule type" value="Genomic_DNA"/>
</dbReference>
<dbReference type="AlphaFoldDB" id="A0AAV1UGJ6"/>
<name>A0AAV1UGJ6_9STRA</name>
<organism evidence="1 2">
    <name type="scientific">Peronospora matthiolae</name>
    <dbReference type="NCBI Taxonomy" id="2874970"/>
    <lineage>
        <taxon>Eukaryota</taxon>
        <taxon>Sar</taxon>
        <taxon>Stramenopiles</taxon>
        <taxon>Oomycota</taxon>
        <taxon>Peronosporomycetes</taxon>
        <taxon>Peronosporales</taxon>
        <taxon>Peronosporaceae</taxon>
        <taxon>Peronospora</taxon>
    </lineage>
</organism>
<reference evidence="1" key="1">
    <citation type="submission" date="2024-01" db="EMBL/GenBank/DDBJ databases">
        <authorList>
            <person name="Webb A."/>
        </authorList>
    </citation>
    <scope>NUCLEOTIDE SEQUENCE</scope>
    <source>
        <strain evidence="1">Pm1</strain>
    </source>
</reference>
<gene>
    <name evidence="1" type="ORF">PM001_LOCUS17384</name>
</gene>
<comment type="caution">
    <text evidence="1">The sequence shown here is derived from an EMBL/GenBank/DDBJ whole genome shotgun (WGS) entry which is preliminary data.</text>
</comment>
<dbReference type="Proteomes" id="UP001162060">
    <property type="component" value="Unassembled WGS sequence"/>
</dbReference>
<sequence>MKHIKNIKTLTETQNAQLHRKMDVGDRAGFLKETDALAAAANGSRAERNSATQEERKAMYASGAWNKRCVKTSRSGCLTD</sequence>
<accession>A0AAV1UGJ6</accession>
<evidence type="ECO:0000313" key="1">
    <source>
        <dbReference type="EMBL" id="CAK7932234.1"/>
    </source>
</evidence>
<protein>
    <submittedName>
        <fullName evidence="1">Uncharacterized protein</fullName>
    </submittedName>
</protein>